<keyword evidence="2" id="KW-1185">Reference proteome</keyword>
<organism evidence="1 2">
    <name type="scientific">Paludibacterium paludis</name>
    <dbReference type="NCBI Taxonomy" id="1225769"/>
    <lineage>
        <taxon>Bacteria</taxon>
        <taxon>Pseudomonadati</taxon>
        <taxon>Pseudomonadota</taxon>
        <taxon>Betaproteobacteria</taxon>
        <taxon>Neisseriales</taxon>
        <taxon>Chromobacteriaceae</taxon>
        <taxon>Paludibacterium</taxon>
    </lineage>
</organism>
<name>A0A918NZB8_9NEIS</name>
<sequence length="69" mass="7431">MSTDLRILRTGRRPARIRLARTPASRFAHRKAVSAKPPPLSRIGSIADLDAHGPLAMAPATIALTLPPR</sequence>
<reference evidence="1" key="1">
    <citation type="journal article" date="2014" name="Int. J. Syst. Evol. Microbiol.">
        <title>Complete genome sequence of Corynebacterium casei LMG S-19264T (=DSM 44701T), isolated from a smear-ripened cheese.</title>
        <authorList>
            <consortium name="US DOE Joint Genome Institute (JGI-PGF)"/>
            <person name="Walter F."/>
            <person name="Albersmeier A."/>
            <person name="Kalinowski J."/>
            <person name="Ruckert C."/>
        </authorList>
    </citation>
    <scope>NUCLEOTIDE SEQUENCE</scope>
    <source>
        <strain evidence="1">KCTC 32182</strain>
    </source>
</reference>
<dbReference type="RefSeq" id="WP_189531156.1">
    <property type="nucleotide sequence ID" value="NZ_BMYX01000002.1"/>
</dbReference>
<comment type="caution">
    <text evidence="1">The sequence shown here is derived from an EMBL/GenBank/DDBJ whole genome shotgun (WGS) entry which is preliminary data.</text>
</comment>
<dbReference type="Proteomes" id="UP000645257">
    <property type="component" value="Unassembled WGS sequence"/>
</dbReference>
<reference evidence="1" key="2">
    <citation type="submission" date="2020-09" db="EMBL/GenBank/DDBJ databases">
        <authorList>
            <person name="Sun Q."/>
            <person name="Kim S."/>
        </authorList>
    </citation>
    <scope>NUCLEOTIDE SEQUENCE</scope>
    <source>
        <strain evidence="1">KCTC 32182</strain>
    </source>
</reference>
<dbReference type="AlphaFoldDB" id="A0A918NZB8"/>
<dbReference type="EMBL" id="BMYX01000002">
    <property type="protein sequence ID" value="GGY06701.1"/>
    <property type="molecule type" value="Genomic_DNA"/>
</dbReference>
<proteinExistence type="predicted"/>
<evidence type="ECO:0000313" key="2">
    <source>
        <dbReference type="Proteomes" id="UP000645257"/>
    </source>
</evidence>
<gene>
    <name evidence="1" type="ORF">GCM10011289_06550</name>
</gene>
<evidence type="ECO:0000313" key="1">
    <source>
        <dbReference type="EMBL" id="GGY06701.1"/>
    </source>
</evidence>
<protein>
    <submittedName>
        <fullName evidence="1">Uncharacterized protein</fullName>
    </submittedName>
</protein>
<accession>A0A918NZB8</accession>